<keyword evidence="3" id="KW-0808">Transferase</keyword>
<dbReference type="EMBL" id="QEAN01000029">
    <property type="protein sequence ID" value="TPX52731.1"/>
    <property type="molecule type" value="Genomic_DNA"/>
</dbReference>
<comment type="caution">
    <text evidence="9">The sequence shown here is derived from an EMBL/GenBank/DDBJ whole genome shotgun (WGS) entry which is preliminary data.</text>
</comment>
<dbReference type="PANTHER" id="PTHR47844:SF1">
    <property type="entry name" value="EXOSTOSIN-LIKE 2"/>
    <property type="match status" value="1"/>
</dbReference>
<reference evidence="9 10" key="1">
    <citation type="journal article" date="2019" name="Sci. Rep.">
        <title>Comparative genomics of chytrid fungi reveal insights into the obligate biotrophic and pathogenic lifestyle of Synchytrium endobioticum.</title>
        <authorList>
            <person name="van de Vossenberg B.T.L.H."/>
            <person name="Warris S."/>
            <person name="Nguyen H.D.T."/>
            <person name="van Gent-Pelzer M.P.E."/>
            <person name="Joly D.L."/>
            <person name="van de Geest H.C."/>
            <person name="Bonants P.J.M."/>
            <person name="Smith D.S."/>
            <person name="Levesque C.A."/>
            <person name="van der Lee T.A.J."/>
        </authorList>
    </citation>
    <scope>NUCLEOTIDE SEQUENCE [LARGE SCALE GENOMIC DNA]</scope>
    <source>
        <strain evidence="9 10">MB42</strain>
    </source>
</reference>
<dbReference type="SUPFAM" id="SSF53448">
    <property type="entry name" value="Nucleotide-diphospho-sugar transferases"/>
    <property type="match status" value="1"/>
</dbReference>
<evidence type="ECO:0000256" key="6">
    <source>
        <dbReference type="ARBA" id="ARBA00023136"/>
    </source>
</evidence>
<dbReference type="VEuPathDB" id="FungiDB:SeMB42_g01195"/>
<evidence type="ECO:0000256" key="3">
    <source>
        <dbReference type="ARBA" id="ARBA00022679"/>
    </source>
</evidence>
<dbReference type="GO" id="GO:0016757">
    <property type="term" value="F:glycosyltransferase activity"/>
    <property type="evidence" value="ECO:0007669"/>
    <property type="project" value="UniProtKB-KW"/>
</dbReference>
<dbReference type="AlphaFoldDB" id="A0A507DMU1"/>
<gene>
    <name evidence="9" type="ORF">SeMB42_g01195</name>
</gene>
<keyword evidence="2" id="KW-0328">Glycosyltransferase</keyword>
<comment type="subcellular location">
    <subcellularLocation>
        <location evidence="1">Membrane</location>
    </subcellularLocation>
</comment>
<dbReference type="STRING" id="286115.A0A507DMU1"/>
<protein>
    <recommendedName>
        <fullName evidence="11">Glycosyltransferase 2-like domain-containing protein</fullName>
    </recommendedName>
</protein>
<keyword evidence="10" id="KW-1185">Reference proteome</keyword>
<feature type="transmembrane region" description="Helical" evidence="8">
    <location>
        <begin position="156"/>
        <end position="181"/>
    </location>
</feature>
<evidence type="ECO:0000256" key="5">
    <source>
        <dbReference type="ARBA" id="ARBA00022989"/>
    </source>
</evidence>
<dbReference type="InterPro" id="IPR052427">
    <property type="entry name" value="Glycosyltrans_GT2/GT47"/>
</dbReference>
<name>A0A507DMU1_9FUNG</name>
<evidence type="ECO:0008006" key="11">
    <source>
        <dbReference type="Google" id="ProtNLM"/>
    </source>
</evidence>
<dbReference type="PANTHER" id="PTHR47844">
    <property type="entry name" value="SYNTHASE CPS1, PUTATIVE (AFU_ORTHOLOGUE AFUA_7G02500)-RELATED"/>
    <property type="match status" value="1"/>
</dbReference>
<evidence type="ECO:0000256" key="2">
    <source>
        <dbReference type="ARBA" id="ARBA00022676"/>
    </source>
</evidence>
<evidence type="ECO:0000313" key="9">
    <source>
        <dbReference type="EMBL" id="TPX52731.1"/>
    </source>
</evidence>
<dbReference type="Pfam" id="PF13641">
    <property type="entry name" value="Glyco_tranf_2_3"/>
    <property type="match status" value="1"/>
</dbReference>
<feature type="transmembrane region" description="Helical" evidence="8">
    <location>
        <begin position="491"/>
        <end position="510"/>
    </location>
</feature>
<dbReference type="GO" id="GO:0016020">
    <property type="term" value="C:membrane"/>
    <property type="evidence" value="ECO:0007669"/>
    <property type="project" value="UniProtKB-SubCell"/>
</dbReference>
<feature type="transmembrane region" description="Helical" evidence="8">
    <location>
        <begin position="522"/>
        <end position="538"/>
    </location>
</feature>
<dbReference type="Proteomes" id="UP000317494">
    <property type="component" value="Unassembled WGS sequence"/>
</dbReference>
<evidence type="ECO:0000256" key="1">
    <source>
        <dbReference type="ARBA" id="ARBA00004370"/>
    </source>
</evidence>
<dbReference type="Gene3D" id="3.90.550.10">
    <property type="entry name" value="Spore Coat Polysaccharide Biosynthesis Protein SpsA, Chain A"/>
    <property type="match status" value="1"/>
</dbReference>
<accession>A0A507DMU1</accession>
<dbReference type="CDD" id="cd06434">
    <property type="entry name" value="GT2_HAS"/>
    <property type="match status" value="1"/>
</dbReference>
<dbReference type="InterPro" id="IPR029044">
    <property type="entry name" value="Nucleotide-diphossugar_trans"/>
</dbReference>
<evidence type="ECO:0000313" key="10">
    <source>
        <dbReference type="Proteomes" id="UP000317494"/>
    </source>
</evidence>
<evidence type="ECO:0000256" key="8">
    <source>
        <dbReference type="SAM" id="Phobius"/>
    </source>
</evidence>
<proteinExistence type="predicted"/>
<sequence>MDITILERPTSLLEYAAVVLGGSNATIVLTKYHYDQVLDAPSPIIKKETRSSRAPQTDAAISASSICSRRLKDLADFLPAQALSPIKPVPPPPLSDIAFFDDTAEDENLIPYNPVPDAPPPPLTLQPTPVARASETGSCGPRQSAMLYLSKETPNVFIPFGFIGIYRWFWFAIKVIAWVLYKPQKPKAGSRYTSQDVTILVPTIDSGDEIKIAVRSWLKNDPFQIIFITINKAKQGLEDLANEVDPRREKIHVICIEKPNKRNQMVAGINHCNTDIIVFCDDDVIWPETMLQYMLAPFEDAKMGGVGTSQRVIPVGKSWTLWEVLSAYRISMRNIEVTSSTYIDGGVCCLSGRTAAYRADILRDSDFQWQFTHEYWHVWWFGKWRQYHQHSGDDKFLTRWIVSHNWKTHVQACKQAELASTFKNNWRFLKQITRWTRNTWRSDIKSLFLERKIWRRYPFVAYQMFDKFFNPLTLLYGPISILTMCINHPRLPVWVILVSYTVWLLLTRLLKYIPHFVSRPQDILYLPAWLIFNYYFAISKIYCLFTLHNTDWGTRQGADHSNEKEDLSIFDVHKPSITIITSRDSHPREVAQVVTSPSRLSSMKLPCIIVADGSSPEAGMHHRSSASSGTSDVRATTAAIKKTSFAVDTLGMSIQGTPTSFTSCMLSPTGPLASPSAASISQLPTFDSHAQGQGLQKPKLQRISSEIASSGVKRFFSLHPPTRHLSFMDRDAAHVRAVPECDTSDAGIRSQHTICRSQTLNLPRPHHQAAGDNDRPRVFSFTTQLSRAFSGSERAPERNTFKNWD</sequence>
<keyword evidence="4 8" id="KW-0812">Transmembrane</keyword>
<organism evidence="9 10">
    <name type="scientific">Synchytrium endobioticum</name>
    <dbReference type="NCBI Taxonomy" id="286115"/>
    <lineage>
        <taxon>Eukaryota</taxon>
        <taxon>Fungi</taxon>
        <taxon>Fungi incertae sedis</taxon>
        <taxon>Chytridiomycota</taxon>
        <taxon>Chytridiomycota incertae sedis</taxon>
        <taxon>Chytridiomycetes</taxon>
        <taxon>Synchytriales</taxon>
        <taxon>Synchytriaceae</taxon>
        <taxon>Synchytrium</taxon>
    </lineage>
</organism>
<evidence type="ECO:0000256" key="7">
    <source>
        <dbReference type="ARBA" id="ARBA00023180"/>
    </source>
</evidence>
<keyword evidence="7" id="KW-0325">Glycoprotein</keyword>
<keyword evidence="5 8" id="KW-1133">Transmembrane helix</keyword>
<evidence type="ECO:0000256" key="4">
    <source>
        <dbReference type="ARBA" id="ARBA00022692"/>
    </source>
</evidence>
<keyword evidence="6 8" id="KW-0472">Membrane</keyword>